<protein>
    <submittedName>
        <fullName evidence="1">Uncharacterized protein</fullName>
    </submittedName>
</protein>
<dbReference type="EMBL" id="MNCJ02000327">
    <property type="protein sequence ID" value="KAF5778541.1"/>
    <property type="molecule type" value="Genomic_DNA"/>
</dbReference>
<sequence>MAAPKSITAKMHTTAGRLLPKATRVKPQKNNFNVINQNSNKNILFKFIPSIGNLKHWFGLPPLFDS</sequence>
<comment type="caution">
    <text evidence="1">The sequence shown here is derived from an EMBL/GenBank/DDBJ whole genome shotgun (WGS) entry which is preliminary data.</text>
</comment>
<dbReference type="Proteomes" id="UP000215914">
    <property type="component" value="Unassembled WGS sequence"/>
</dbReference>
<reference evidence="1" key="1">
    <citation type="journal article" date="2017" name="Nature">
        <title>The sunflower genome provides insights into oil metabolism, flowering and Asterid evolution.</title>
        <authorList>
            <person name="Badouin H."/>
            <person name="Gouzy J."/>
            <person name="Grassa C.J."/>
            <person name="Murat F."/>
            <person name="Staton S.E."/>
            <person name="Cottret L."/>
            <person name="Lelandais-Briere C."/>
            <person name="Owens G.L."/>
            <person name="Carrere S."/>
            <person name="Mayjonade B."/>
            <person name="Legrand L."/>
            <person name="Gill N."/>
            <person name="Kane N.C."/>
            <person name="Bowers J.E."/>
            <person name="Hubner S."/>
            <person name="Bellec A."/>
            <person name="Berard A."/>
            <person name="Berges H."/>
            <person name="Blanchet N."/>
            <person name="Boniface M.C."/>
            <person name="Brunel D."/>
            <person name="Catrice O."/>
            <person name="Chaidir N."/>
            <person name="Claudel C."/>
            <person name="Donnadieu C."/>
            <person name="Faraut T."/>
            <person name="Fievet G."/>
            <person name="Helmstetter N."/>
            <person name="King M."/>
            <person name="Knapp S.J."/>
            <person name="Lai Z."/>
            <person name="Le Paslier M.C."/>
            <person name="Lippi Y."/>
            <person name="Lorenzon L."/>
            <person name="Mandel J.R."/>
            <person name="Marage G."/>
            <person name="Marchand G."/>
            <person name="Marquand E."/>
            <person name="Bret-Mestries E."/>
            <person name="Morien E."/>
            <person name="Nambeesan S."/>
            <person name="Nguyen T."/>
            <person name="Pegot-Espagnet P."/>
            <person name="Pouilly N."/>
            <person name="Raftis F."/>
            <person name="Sallet E."/>
            <person name="Schiex T."/>
            <person name="Thomas J."/>
            <person name="Vandecasteele C."/>
            <person name="Vares D."/>
            <person name="Vear F."/>
            <person name="Vautrin S."/>
            <person name="Crespi M."/>
            <person name="Mangin B."/>
            <person name="Burke J.M."/>
            <person name="Salse J."/>
            <person name="Munos S."/>
            <person name="Vincourt P."/>
            <person name="Rieseberg L.H."/>
            <person name="Langlade N.B."/>
        </authorList>
    </citation>
    <scope>NUCLEOTIDE SEQUENCE</scope>
    <source>
        <tissue evidence="1">Leaves</tissue>
    </source>
</reference>
<reference evidence="1" key="2">
    <citation type="submission" date="2020-06" db="EMBL/GenBank/DDBJ databases">
        <title>Helianthus annuus Genome sequencing and assembly Release 2.</title>
        <authorList>
            <person name="Gouzy J."/>
            <person name="Langlade N."/>
            <person name="Munos S."/>
        </authorList>
    </citation>
    <scope>NUCLEOTIDE SEQUENCE</scope>
    <source>
        <tissue evidence="1">Leaves</tissue>
    </source>
</reference>
<accession>A0A9K3HHN2</accession>
<gene>
    <name evidence="1" type="ORF">HanXRQr2_Chr12g0548721</name>
</gene>
<dbReference type="Gramene" id="mRNA:HanXRQr2_Chr12g0548721">
    <property type="protein sequence ID" value="CDS:HanXRQr2_Chr12g0548721.1"/>
    <property type="gene ID" value="HanXRQr2_Chr12g0548721"/>
</dbReference>
<evidence type="ECO:0000313" key="1">
    <source>
        <dbReference type="EMBL" id="KAF5778541.1"/>
    </source>
</evidence>
<name>A0A9K3HHN2_HELAN</name>
<dbReference type="AlphaFoldDB" id="A0A9K3HHN2"/>
<keyword evidence="2" id="KW-1185">Reference proteome</keyword>
<evidence type="ECO:0000313" key="2">
    <source>
        <dbReference type="Proteomes" id="UP000215914"/>
    </source>
</evidence>
<proteinExistence type="predicted"/>
<organism evidence="1 2">
    <name type="scientific">Helianthus annuus</name>
    <name type="common">Common sunflower</name>
    <dbReference type="NCBI Taxonomy" id="4232"/>
    <lineage>
        <taxon>Eukaryota</taxon>
        <taxon>Viridiplantae</taxon>
        <taxon>Streptophyta</taxon>
        <taxon>Embryophyta</taxon>
        <taxon>Tracheophyta</taxon>
        <taxon>Spermatophyta</taxon>
        <taxon>Magnoliopsida</taxon>
        <taxon>eudicotyledons</taxon>
        <taxon>Gunneridae</taxon>
        <taxon>Pentapetalae</taxon>
        <taxon>asterids</taxon>
        <taxon>campanulids</taxon>
        <taxon>Asterales</taxon>
        <taxon>Asteraceae</taxon>
        <taxon>Asteroideae</taxon>
        <taxon>Heliantheae alliance</taxon>
        <taxon>Heliantheae</taxon>
        <taxon>Helianthus</taxon>
    </lineage>
</organism>